<reference evidence="4" key="1">
    <citation type="submission" date="2021-01" db="EMBL/GenBank/DDBJ databases">
        <authorList>
            <person name="Corre E."/>
            <person name="Pelletier E."/>
            <person name="Niang G."/>
            <person name="Scheremetjew M."/>
            <person name="Finn R."/>
            <person name="Kale V."/>
            <person name="Holt S."/>
            <person name="Cochrane G."/>
            <person name="Meng A."/>
            <person name="Brown T."/>
            <person name="Cohen L."/>
        </authorList>
    </citation>
    <scope>NUCLEOTIDE SEQUENCE</scope>
    <source>
        <strain evidence="4">CCMP127</strain>
    </source>
</reference>
<dbReference type="InterPro" id="IPR049227">
    <property type="entry name" value="DUF6824"/>
</dbReference>
<dbReference type="Pfam" id="PF20710">
    <property type="entry name" value="DUF6824"/>
    <property type="match status" value="1"/>
</dbReference>
<dbReference type="AlphaFoldDB" id="A0A6S8IXK8"/>
<evidence type="ECO:0000313" key="4">
    <source>
        <dbReference type="EMBL" id="CAE0405652.1"/>
    </source>
</evidence>
<feature type="region of interest" description="Disordered" evidence="1">
    <location>
        <begin position="128"/>
        <end position="184"/>
    </location>
</feature>
<feature type="compositionally biased region" description="Basic and acidic residues" evidence="1">
    <location>
        <begin position="437"/>
        <end position="455"/>
    </location>
</feature>
<evidence type="ECO:0000313" key="3">
    <source>
        <dbReference type="EMBL" id="CAE0405651.1"/>
    </source>
</evidence>
<name>A0A6S8IXK8_9STRA</name>
<feature type="region of interest" description="Disordered" evidence="1">
    <location>
        <begin position="1"/>
        <end position="22"/>
    </location>
</feature>
<feature type="region of interest" description="Disordered" evidence="1">
    <location>
        <begin position="415"/>
        <end position="467"/>
    </location>
</feature>
<evidence type="ECO:0000256" key="1">
    <source>
        <dbReference type="SAM" id="MobiDB-lite"/>
    </source>
</evidence>
<feature type="compositionally biased region" description="Basic residues" evidence="1">
    <location>
        <begin position="137"/>
        <end position="147"/>
    </location>
</feature>
<accession>A0A6S8IXK8</accession>
<dbReference type="EMBL" id="HBIM01004268">
    <property type="protein sequence ID" value="CAE0405651.1"/>
    <property type="molecule type" value="Transcribed_RNA"/>
</dbReference>
<dbReference type="EMBL" id="HBIM01004269">
    <property type="protein sequence ID" value="CAE0405652.1"/>
    <property type="molecule type" value="Transcribed_RNA"/>
</dbReference>
<evidence type="ECO:0000259" key="2">
    <source>
        <dbReference type="Pfam" id="PF20710"/>
    </source>
</evidence>
<sequence length="467" mass="51057">MEDSASKDQRPAPSGQASVARRRELVEEIGPYDVMLGRGAPISENEGNARLRQIVVRRHADYVAAMDRNTKHRVAIEIVDTVLQKGGRFLQKATDVETYNMDGAWEVVLDAPNEVIMRKVKQLLRDMGPEARERRAERKRLARKKHGENKTKAAEASEPNTHPSRSTKHAQPLESSALPAEESKMVSSAVQAAAAHLSNAQIQAGPGTGPFSLPPIASAVSVSQGTTVNNLTDHPLLSIIGTAQQSSALRPSERAALLSLLVSTALSSQQQQRHGPLDDHGLLGNMAHLIRQQQRQQQSAQQQQYLTAFLQQQAATRQLNNTRTVLSPPQLQQQLLRQHTGIDAQILRLLLQQNHVNPQRLQLMSLLTAPTTASPSSIVNPAVALLAHSSSSSTPHTEETSQQLTLERAVHAHLASWGDSSPSLHFQQQPVQVASERPSEQRQERQPKGEKKHVGDNQGGDESSLSS</sequence>
<gene>
    <name evidence="3" type="ORF">ACOF00016_LOCUS3652</name>
    <name evidence="4" type="ORF">ACOF00016_LOCUS3653</name>
</gene>
<proteinExistence type="predicted"/>
<protein>
    <recommendedName>
        <fullName evidence="2">DUF6824 domain-containing protein</fullName>
    </recommendedName>
</protein>
<feature type="compositionally biased region" description="Polar residues" evidence="1">
    <location>
        <begin position="418"/>
        <end position="432"/>
    </location>
</feature>
<feature type="compositionally biased region" description="Basic and acidic residues" evidence="1">
    <location>
        <begin position="1"/>
        <end position="10"/>
    </location>
</feature>
<organism evidence="4">
    <name type="scientific">Amphora coffeiformis</name>
    <dbReference type="NCBI Taxonomy" id="265554"/>
    <lineage>
        <taxon>Eukaryota</taxon>
        <taxon>Sar</taxon>
        <taxon>Stramenopiles</taxon>
        <taxon>Ochrophyta</taxon>
        <taxon>Bacillariophyta</taxon>
        <taxon>Bacillariophyceae</taxon>
        <taxon>Bacillariophycidae</taxon>
        <taxon>Thalassiophysales</taxon>
        <taxon>Catenulaceae</taxon>
        <taxon>Amphora</taxon>
    </lineage>
</organism>
<feature type="domain" description="DUF6824" evidence="2">
    <location>
        <begin position="33"/>
        <end position="126"/>
    </location>
</feature>